<feature type="region of interest" description="Disordered" evidence="1">
    <location>
        <begin position="1"/>
        <end position="56"/>
    </location>
</feature>
<sequence length="56" mass="6679">MADLGKPDSTLHTRQIQNKLRVTEKQGEREKERGRGRKRKKGKRDRMYVHLLHTLP</sequence>
<evidence type="ECO:0000313" key="2">
    <source>
        <dbReference type="EMBL" id="JAH95243.1"/>
    </source>
</evidence>
<protein>
    <submittedName>
        <fullName evidence="2">Uncharacterized protein</fullName>
    </submittedName>
</protein>
<feature type="compositionally biased region" description="Basic and acidic residues" evidence="1">
    <location>
        <begin position="1"/>
        <end position="11"/>
    </location>
</feature>
<feature type="compositionally biased region" description="Basic residues" evidence="1">
    <location>
        <begin position="34"/>
        <end position="44"/>
    </location>
</feature>
<name>A0A0E9X0P5_ANGAN</name>
<evidence type="ECO:0000256" key="1">
    <source>
        <dbReference type="SAM" id="MobiDB-lite"/>
    </source>
</evidence>
<reference evidence="2" key="2">
    <citation type="journal article" date="2015" name="Fish Shellfish Immunol.">
        <title>Early steps in the European eel (Anguilla anguilla)-Vibrio vulnificus interaction in the gills: Role of the RtxA13 toxin.</title>
        <authorList>
            <person name="Callol A."/>
            <person name="Pajuelo D."/>
            <person name="Ebbesson L."/>
            <person name="Teles M."/>
            <person name="MacKenzie S."/>
            <person name="Amaro C."/>
        </authorList>
    </citation>
    <scope>NUCLEOTIDE SEQUENCE</scope>
</reference>
<proteinExistence type="predicted"/>
<dbReference type="EMBL" id="GBXM01013334">
    <property type="protein sequence ID" value="JAH95243.1"/>
    <property type="molecule type" value="Transcribed_RNA"/>
</dbReference>
<reference evidence="2" key="1">
    <citation type="submission" date="2014-11" db="EMBL/GenBank/DDBJ databases">
        <authorList>
            <person name="Amaro Gonzalez C."/>
        </authorList>
    </citation>
    <scope>NUCLEOTIDE SEQUENCE</scope>
</reference>
<accession>A0A0E9X0P5</accession>
<feature type="compositionally biased region" description="Basic and acidic residues" evidence="1">
    <location>
        <begin position="21"/>
        <end position="33"/>
    </location>
</feature>
<dbReference type="AlphaFoldDB" id="A0A0E9X0P5"/>
<organism evidence="2">
    <name type="scientific">Anguilla anguilla</name>
    <name type="common">European freshwater eel</name>
    <name type="synonym">Muraena anguilla</name>
    <dbReference type="NCBI Taxonomy" id="7936"/>
    <lineage>
        <taxon>Eukaryota</taxon>
        <taxon>Metazoa</taxon>
        <taxon>Chordata</taxon>
        <taxon>Craniata</taxon>
        <taxon>Vertebrata</taxon>
        <taxon>Euteleostomi</taxon>
        <taxon>Actinopterygii</taxon>
        <taxon>Neopterygii</taxon>
        <taxon>Teleostei</taxon>
        <taxon>Anguilliformes</taxon>
        <taxon>Anguillidae</taxon>
        <taxon>Anguilla</taxon>
    </lineage>
</organism>